<evidence type="ECO:0000313" key="6">
    <source>
        <dbReference type="EMBL" id="EIM95420.1"/>
    </source>
</evidence>
<evidence type="ECO:0000256" key="4">
    <source>
        <dbReference type="SAM" id="MobiDB-lite"/>
    </source>
</evidence>
<evidence type="ECO:0000256" key="3">
    <source>
        <dbReference type="ARBA" id="ARBA00023004"/>
    </source>
</evidence>
<feature type="domain" description="2Fe-2S ferredoxin-type" evidence="5">
    <location>
        <begin position="105"/>
        <end position="181"/>
    </location>
</feature>
<dbReference type="InterPro" id="IPR002888">
    <property type="entry name" value="2Fe-2S-bd"/>
</dbReference>
<feature type="compositionally biased region" description="Polar residues" evidence="4">
    <location>
        <begin position="33"/>
        <end position="43"/>
    </location>
</feature>
<dbReference type="InterPro" id="IPR036010">
    <property type="entry name" value="2Fe-2S_ferredoxin-like_sf"/>
</dbReference>
<keyword evidence="7" id="KW-1185">Reference proteome</keyword>
<dbReference type="Proteomes" id="UP000004980">
    <property type="component" value="Unassembled WGS sequence"/>
</dbReference>
<protein>
    <submittedName>
        <fullName evidence="6">2Fe-2S iron-sulfur cluster binding domain-containing protein</fullName>
    </submittedName>
</protein>
<sequence length="292" mass="31265">MLNDKACHAPSARFGFDAAQACIELPRSKQNIMSHHNDCQGSCPQHDAHTSRQDEDDVSPSSTSRRRFLQSAAAAAAVTTAPYTHAQTQTPPAAQPVARTTVPPRAVKLNINGRDYTLQLEPRVTLLDALREYAGLTGTKKGCDRGQCGACTVLANGRRINSCLTLAVMHEGETITTVEGLASNGTLNPVQRAFIEQDAFQCGYCTPGQICSATALLTEFDAGTASTVTADVRRRPPQLTDEEIRERMSGNICRCGAYVNIVAAVQSAHRGTVGSGTDYTYSTFVIKTSDVA</sequence>
<dbReference type="InterPro" id="IPR012675">
    <property type="entry name" value="Beta-grasp_dom_sf"/>
</dbReference>
<evidence type="ECO:0000259" key="5">
    <source>
        <dbReference type="PROSITE" id="PS51085"/>
    </source>
</evidence>
<accession>A0ABP2PCZ9</accession>
<keyword evidence="1" id="KW-0479">Metal-binding</keyword>
<name>A0ABP2PCZ9_9BURK</name>
<dbReference type="PANTHER" id="PTHR45331:SF2">
    <property type="entry name" value="OXIDOREDUCTASE WITH IRON-SULFUR SUBUNIT"/>
    <property type="match status" value="1"/>
</dbReference>
<evidence type="ECO:0000313" key="7">
    <source>
        <dbReference type="Proteomes" id="UP000004980"/>
    </source>
</evidence>
<comment type="caution">
    <text evidence="6">The sequence shown here is derived from an EMBL/GenBank/DDBJ whole genome shotgun (WGS) entry which is preliminary data.</text>
</comment>
<dbReference type="Pfam" id="PF01799">
    <property type="entry name" value="Fer2_2"/>
    <property type="match status" value="1"/>
</dbReference>
<keyword evidence="2" id="KW-0560">Oxidoreductase</keyword>
<dbReference type="InterPro" id="IPR052914">
    <property type="entry name" value="Aldehyde_Oxdr_Iron-Sulfur"/>
</dbReference>
<dbReference type="InterPro" id="IPR006058">
    <property type="entry name" value="2Fe2S_fd_BS"/>
</dbReference>
<evidence type="ECO:0000256" key="2">
    <source>
        <dbReference type="ARBA" id="ARBA00023002"/>
    </source>
</evidence>
<dbReference type="SUPFAM" id="SSF54292">
    <property type="entry name" value="2Fe-2S ferredoxin-like"/>
    <property type="match status" value="1"/>
</dbReference>
<evidence type="ECO:0000256" key="1">
    <source>
        <dbReference type="ARBA" id="ARBA00022723"/>
    </source>
</evidence>
<dbReference type="Gene3D" id="1.10.150.120">
    <property type="entry name" value="[2Fe-2S]-binding domain"/>
    <property type="match status" value="1"/>
</dbReference>
<dbReference type="Pfam" id="PF00111">
    <property type="entry name" value="Fer2"/>
    <property type="match status" value="1"/>
</dbReference>
<dbReference type="SUPFAM" id="SSF47741">
    <property type="entry name" value="CO dehydrogenase ISP C-domain like"/>
    <property type="match status" value="1"/>
</dbReference>
<feature type="region of interest" description="Disordered" evidence="4">
    <location>
        <begin position="80"/>
        <end position="101"/>
    </location>
</feature>
<dbReference type="PROSITE" id="PS51318">
    <property type="entry name" value="TAT"/>
    <property type="match status" value="1"/>
</dbReference>
<dbReference type="PROSITE" id="PS51085">
    <property type="entry name" value="2FE2S_FER_2"/>
    <property type="match status" value="1"/>
</dbReference>
<dbReference type="PANTHER" id="PTHR45331">
    <property type="entry name" value="OXIDOREDUCTASE, IRON-SULPHUR BINDING SUBUNIT-RELATED-RELATED"/>
    <property type="match status" value="1"/>
</dbReference>
<reference evidence="6 7" key="1">
    <citation type="journal article" date="2012" name="J. Bacteriol.">
        <title>Draft Genome Sequence of the Soil Bacterium Burkholderia terrae Strain BS001, Which Interacts with Fungal Surface Structures.</title>
        <authorList>
            <person name="Nazir R."/>
            <person name="Hansen M.A."/>
            <person name="Sorensen S."/>
            <person name="van Elsas J.D."/>
        </authorList>
    </citation>
    <scope>NUCLEOTIDE SEQUENCE [LARGE SCALE GENOMIC DNA]</scope>
    <source>
        <strain evidence="6 7">BS001</strain>
    </source>
</reference>
<dbReference type="EMBL" id="AKAU01000245">
    <property type="protein sequence ID" value="EIM95420.1"/>
    <property type="molecule type" value="Genomic_DNA"/>
</dbReference>
<dbReference type="CDD" id="cd00207">
    <property type="entry name" value="fer2"/>
    <property type="match status" value="1"/>
</dbReference>
<dbReference type="PROSITE" id="PS00197">
    <property type="entry name" value="2FE2S_FER_1"/>
    <property type="match status" value="1"/>
</dbReference>
<organism evidence="6 7">
    <name type="scientific">Paraburkholderia hospita</name>
    <dbReference type="NCBI Taxonomy" id="169430"/>
    <lineage>
        <taxon>Bacteria</taxon>
        <taxon>Pseudomonadati</taxon>
        <taxon>Pseudomonadota</taxon>
        <taxon>Betaproteobacteria</taxon>
        <taxon>Burkholderiales</taxon>
        <taxon>Burkholderiaceae</taxon>
        <taxon>Paraburkholderia</taxon>
    </lineage>
</organism>
<feature type="region of interest" description="Disordered" evidence="4">
    <location>
        <begin position="33"/>
        <end position="66"/>
    </location>
</feature>
<proteinExistence type="predicted"/>
<dbReference type="Gene3D" id="3.10.20.30">
    <property type="match status" value="1"/>
</dbReference>
<dbReference type="InterPro" id="IPR001041">
    <property type="entry name" value="2Fe-2S_ferredoxin-type"/>
</dbReference>
<dbReference type="InterPro" id="IPR006311">
    <property type="entry name" value="TAT_signal"/>
</dbReference>
<gene>
    <name evidence="6" type="ORF">WQE_38884</name>
</gene>
<dbReference type="InterPro" id="IPR036884">
    <property type="entry name" value="2Fe-2S-bd_dom_sf"/>
</dbReference>
<keyword evidence="3" id="KW-0408">Iron</keyword>